<gene>
    <name evidence="2" type="ORF">IFM46972_10518</name>
</gene>
<dbReference type="InterPro" id="IPR041698">
    <property type="entry name" value="Methyltransf_25"/>
</dbReference>
<comment type="caution">
    <text evidence="2">The sequence shown here is derived from an EMBL/GenBank/DDBJ whole genome shotgun (WGS) entry which is preliminary data.</text>
</comment>
<dbReference type="AlphaFoldDB" id="A0A8H3SCI9"/>
<name>A0A8H3SCI9_9EURO</name>
<dbReference type="GO" id="GO:0008168">
    <property type="term" value="F:methyltransferase activity"/>
    <property type="evidence" value="ECO:0007669"/>
    <property type="project" value="TreeGrafter"/>
</dbReference>
<evidence type="ECO:0000259" key="1">
    <source>
        <dbReference type="Pfam" id="PF13649"/>
    </source>
</evidence>
<accession>A0A8H3SCI9</accession>
<reference evidence="2 3" key="1">
    <citation type="submission" date="2020-01" db="EMBL/GenBank/DDBJ databases">
        <title>Draft genome sequence of Aspergillus udagawae IFM 46972.</title>
        <authorList>
            <person name="Takahashi H."/>
            <person name="Yaguchi T."/>
        </authorList>
    </citation>
    <scope>NUCLEOTIDE SEQUENCE [LARGE SCALE GENOMIC DNA]</scope>
    <source>
        <strain evidence="2 3">IFM 46972</strain>
    </source>
</reference>
<dbReference type="EMBL" id="BLKC01000136">
    <property type="protein sequence ID" value="GFF56451.1"/>
    <property type="molecule type" value="Genomic_DNA"/>
</dbReference>
<sequence length="272" mass="29739">MSTSNPPAGTAAEHFNKASASYERMTGGFTREVAKFLLTLQPTVDSSSVVLDNACGTGIITEEILERVPTVKICVADLAPSMVSNLASKAESRGWENVEASVMDAEELTFPGEMFSHSYTNLGILFFQNPEKAAAHIYRTLRPGGTASVTTWSELGYVAHVHRAQKAIRPDSTPWELPIDMAWFAEEKLRRVLDAGGFEAGNIQTQTRTVGYRGDDLDDLVDRMKTAFAVATEGWSEEGREKWPAALRDSLSEVERASASVEMVAYVAVARK</sequence>
<dbReference type="Proteomes" id="UP000465221">
    <property type="component" value="Unassembled WGS sequence"/>
</dbReference>
<evidence type="ECO:0000313" key="2">
    <source>
        <dbReference type="EMBL" id="GFF56451.1"/>
    </source>
</evidence>
<dbReference type="PANTHER" id="PTHR43591:SF105">
    <property type="entry name" value="METHYLTRANSFERASE DOMAIN-CONTAINING PROTEIN-RELATED"/>
    <property type="match status" value="1"/>
</dbReference>
<feature type="domain" description="Methyltransferase" evidence="1">
    <location>
        <begin position="50"/>
        <end position="145"/>
    </location>
</feature>
<evidence type="ECO:0000313" key="3">
    <source>
        <dbReference type="Proteomes" id="UP000465221"/>
    </source>
</evidence>
<dbReference type="InterPro" id="IPR029063">
    <property type="entry name" value="SAM-dependent_MTases_sf"/>
</dbReference>
<protein>
    <recommendedName>
        <fullName evidence="1">Methyltransferase domain-containing protein</fullName>
    </recommendedName>
</protein>
<dbReference type="CDD" id="cd02440">
    <property type="entry name" value="AdoMet_MTases"/>
    <property type="match status" value="1"/>
</dbReference>
<organism evidence="2 3">
    <name type="scientific">Aspergillus udagawae</name>
    <dbReference type="NCBI Taxonomy" id="91492"/>
    <lineage>
        <taxon>Eukaryota</taxon>
        <taxon>Fungi</taxon>
        <taxon>Dikarya</taxon>
        <taxon>Ascomycota</taxon>
        <taxon>Pezizomycotina</taxon>
        <taxon>Eurotiomycetes</taxon>
        <taxon>Eurotiomycetidae</taxon>
        <taxon>Eurotiales</taxon>
        <taxon>Aspergillaceae</taxon>
        <taxon>Aspergillus</taxon>
        <taxon>Aspergillus subgen. Fumigati</taxon>
    </lineage>
</organism>
<proteinExistence type="predicted"/>
<dbReference type="Gene3D" id="3.40.50.150">
    <property type="entry name" value="Vaccinia Virus protein VP39"/>
    <property type="match status" value="1"/>
</dbReference>
<dbReference type="Pfam" id="PF13649">
    <property type="entry name" value="Methyltransf_25"/>
    <property type="match status" value="1"/>
</dbReference>
<dbReference type="PANTHER" id="PTHR43591">
    <property type="entry name" value="METHYLTRANSFERASE"/>
    <property type="match status" value="1"/>
</dbReference>
<dbReference type="SUPFAM" id="SSF53335">
    <property type="entry name" value="S-adenosyl-L-methionine-dependent methyltransferases"/>
    <property type="match status" value="1"/>
</dbReference>